<dbReference type="PANTHER" id="PTHR33908">
    <property type="entry name" value="MANNOSYLTRANSFERASE YKCB-RELATED"/>
    <property type="match status" value="1"/>
</dbReference>
<feature type="transmembrane region" description="Helical" evidence="8">
    <location>
        <begin position="158"/>
        <end position="175"/>
    </location>
</feature>
<dbReference type="AlphaFoldDB" id="A0A832V1F8"/>
<feature type="transmembrane region" description="Helical" evidence="8">
    <location>
        <begin position="362"/>
        <end position="383"/>
    </location>
</feature>
<keyword evidence="5 8" id="KW-0812">Transmembrane</keyword>
<feature type="transmembrane region" description="Helical" evidence="8">
    <location>
        <begin position="413"/>
        <end position="429"/>
    </location>
</feature>
<dbReference type="EMBL" id="DVAB01000020">
    <property type="protein sequence ID" value="HIK00303.1"/>
    <property type="molecule type" value="Genomic_DNA"/>
</dbReference>
<protein>
    <submittedName>
        <fullName evidence="10">Glycosyltransferase family 39 protein</fullName>
    </submittedName>
</protein>
<feature type="transmembrane region" description="Helical" evidence="8">
    <location>
        <begin position="105"/>
        <end position="124"/>
    </location>
</feature>
<dbReference type="PANTHER" id="PTHR33908:SF11">
    <property type="entry name" value="MEMBRANE PROTEIN"/>
    <property type="match status" value="1"/>
</dbReference>
<feature type="transmembrane region" description="Helical" evidence="8">
    <location>
        <begin position="450"/>
        <end position="468"/>
    </location>
</feature>
<dbReference type="InterPro" id="IPR050297">
    <property type="entry name" value="LipidA_mod_glycosyltrf_83"/>
</dbReference>
<comment type="subcellular location">
    <subcellularLocation>
        <location evidence="1">Cell membrane</location>
        <topology evidence="1">Multi-pass membrane protein</topology>
    </subcellularLocation>
</comment>
<sequence length="613" mass="70893">MSTSSILEKLRKYDIFLVSILLIGLAVFIVELYFISKTNTLSALAVGYTNLADNLLKGKGFVLDYIDQYYVKFDSIPHPEEWGFPMMGILTAPFIALFGKTALAAKLPTLIIGTIFFPVLVYYLGREFFDKKVGFLAAVSVLFYVRTFDLILNGQRDMACAFFALAGIYFFYKGMNEDQAKYFYLMGIFLGVAYLTRQTALIIFPTLLLAYYLIKKRFELNLIYGLVLGVLVISPWLIKNYLIFGDPFFSANRYAVWIYGWFPDYDPYGYFVYWDRLKPSLFWLSTLNLTLPVHLLSIFKVIKGFAVQYDFILALTTTTFIGLVSTSKEKIKKPLLLTIAFVVIISIIAELVMPYFLSEHPFLVTFWAVPYLIILFVAIFILGKESPKNRLFAIIWGAFAVFHAVYAFPEVRFLLPLIPMFFIFIWAGFEQLLVKISASSKKFRPEHMKKVLALALIIFLIINIFIIYKTLPKWQQKDSEVKQKRIVELIKLSTETDAVIMICNAIIFHHYSGRKTIEMPSDTIERDSEVAKWYKPSYISFANCKQRTFDKSLFYAIFGKEEPPPNYREMIYRIELEEGIEGEYKTINFNPLLVAKIDENGKKIWTTDHLSEK</sequence>
<evidence type="ECO:0000256" key="8">
    <source>
        <dbReference type="SAM" id="Phobius"/>
    </source>
</evidence>
<dbReference type="GO" id="GO:0005886">
    <property type="term" value="C:plasma membrane"/>
    <property type="evidence" value="ECO:0007669"/>
    <property type="project" value="UniProtKB-SubCell"/>
</dbReference>
<feature type="transmembrane region" description="Helical" evidence="8">
    <location>
        <begin position="15"/>
        <end position="35"/>
    </location>
</feature>
<evidence type="ECO:0000256" key="7">
    <source>
        <dbReference type="ARBA" id="ARBA00023136"/>
    </source>
</evidence>
<dbReference type="GO" id="GO:0016763">
    <property type="term" value="F:pentosyltransferase activity"/>
    <property type="evidence" value="ECO:0007669"/>
    <property type="project" value="TreeGrafter"/>
</dbReference>
<keyword evidence="3" id="KW-0328">Glycosyltransferase</keyword>
<name>A0A832V1F8_9ARCH</name>
<feature type="transmembrane region" description="Helical" evidence="8">
    <location>
        <begin position="335"/>
        <end position="356"/>
    </location>
</feature>
<feature type="transmembrane region" description="Helical" evidence="8">
    <location>
        <begin position="82"/>
        <end position="99"/>
    </location>
</feature>
<dbReference type="GO" id="GO:0008610">
    <property type="term" value="P:lipid biosynthetic process"/>
    <property type="evidence" value="ECO:0007669"/>
    <property type="project" value="UniProtKB-ARBA"/>
</dbReference>
<feature type="domain" description="Glycosyltransferase RgtA/B/C/D-like" evidence="9">
    <location>
        <begin position="85"/>
        <end position="238"/>
    </location>
</feature>
<dbReference type="InterPro" id="IPR038731">
    <property type="entry name" value="RgtA/B/C-like"/>
</dbReference>
<dbReference type="Pfam" id="PF13231">
    <property type="entry name" value="PMT_2"/>
    <property type="match status" value="1"/>
</dbReference>
<evidence type="ECO:0000256" key="6">
    <source>
        <dbReference type="ARBA" id="ARBA00022989"/>
    </source>
</evidence>
<reference evidence="10 11" key="1">
    <citation type="journal article" name="Nat. Commun.">
        <title>Undinarchaeota illuminate DPANN phylogeny and the impact of gene transfer on archaeal evolution.</title>
        <authorList>
            <person name="Dombrowski N."/>
            <person name="Williams T.A."/>
            <person name="Sun J."/>
            <person name="Woodcroft B.J."/>
            <person name="Lee J.H."/>
            <person name="Minh B.Q."/>
            <person name="Rinke C."/>
            <person name="Spang A."/>
        </authorList>
    </citation>
    <scope>NUCLEOTIDE SEQUENCE [LARGE SCALE GENOMIC DNA]</scope>
    <source>
        <strain evidence="10">MAG_bin1129</strain>
    </source>
</reference>
<evidence type="ECO:0000256" key="5">
    <source>
        <dbReference type="ARBA" id="ARBA00022692"/>
    </source>
</evidence>
<feature type="transmembrane region" description="Helical" evidence="8">
    <location>
        <begin position="182"/>
        <end position="214"/>
    </location>
</feature>
<organism evidence="10 11">
    <name type="scientific">Candidatus Naiadarchaeum limnaeum</name>
    <dbReference type="NCBI Taxonomy" id="2756139"/>
    <lineage>
        <taxon>Archaea</taxon>
        <taxon>Candidatus Undinarchaeota</taxon>
        <taxon>Candidatus Undinarchaeia</taxon>
        <taxon>Candidatus Naiadarchaeales</taxon>
        <taxon>Candidatus Naiadarchaeaceae</taxon>
        <taxon>Candidatus Naiadarchaeum</taxon>
    </lineage>
</organism>
<evidence type="ECO:0000313" key="10">
    <source>
        <dbReference type="EMBL" id="HIK00303.1"/>
    </source>
</evidence>
<keyword evidence="4" id="KW-0808">Transferase</keyword>
<feature type="transmembrane region" description="Helical" evidence="8">
    <location>
        <begin position="220"/>
        <end position="238"/>
    </location>
</feature>
<keyword evidence="11" id="KW-1185">Reference proteome</keyword>
<keyword evidence="6 8" id="KW-1133">Transmembrane helix</keyword>
<evidence type="ECO:0000259" key="9">
    <source>
        <dbReference type="Pfam" id="PF13231"/>
    </source>
</evidence>
<evidence type="ECO:0000256" key="1">
    <source>
        <dbReference type="ARBA" id="ARBA00004651"/>
    </source>
</evidence>
<comment type="caution">
    <text evidence="10">The sequence shown here is derived from an EMBL/GenBank/DDBJ whole genome shotgun (WGS) entry which is preliminary data.</text>
</comment>
<evidence type="ECO:0000256" key="2">
    <source>
        <dbReference type="ARBA" id="ARBA00022475"/>
    </source>
</evidence>
<keyword evidence="2" id="KW-1003">Cell membrane</keyword>
<gene>
    <name evidence="10" type="ORF">H1016_02055</name>
</gene>
<accession>A0A832V1F8</accession>
<evidence type="ECO:0000256" key="3">
    <source>
        <dbReference type="ARBA" id="ARBA00022676"/>
    </source>
</evidence>
<feature type="transmembrane region" description="Helical" evidence="8">
    <location>
        <begin position="305"/>
        <end position="323"/>
    </location>
</feature>
<dbReference type="Proteomes" id="UP000646946">
    <property type="component" value="Unassembled WGS sequence"/>
</dbReference>
<feature type="transmembrane region" description="Helical" evidence="8">
    <location>
        <begin position="390"/>
        <end position="407"/>
    </location>
</feature>
<proteinExistence type="predicted"/>
<evidence type="ECO:0000256" key="4">
    <source>
        <dbReference type="ARBA" id="ARBA00022679"/>
    </source>
</evidence>
<keyword evidence="7 8" id="KW-0472">Membrane</keyword>
<feature type="transmembrane region" description="Helical" evidence="8">
    <location>
        <begin position="133"/>
        <end position="152"/>
    </location>
</feature>
<evidence type="ECO:0000313" key="11">
    <source>
        <dbReference type="Proteomes" id="UP000646946"/>
    </source>
</evidence>